<dbReference type="Proteomes" id="UP000553963">
    <property type="component" value="Unassembled WGS sequence"/>
</dbReference>
<evidence type="ECO:0000256" key="2">
    <source>
        <dbReference type="ARBA" id="ARBA00022723"/>
    </source>
</evidence>
<dbReference type="InterPro" id="IPR006620">
    <property type="entry name" value="Pro_4_hyd_alph"/>
</dbReference>
<gene>
    <name evidence="8" type="ORF">GGR25_003465</name>
</gene>
<dbReference type="PANTHER" id="PTHR12907:SF26">
    <property type="entry name" value="HIF PROLYL HYDROXYLASE, ISOFORM C"/>
    <property type="match status" value="1"/>
</dbReference>
<evidence type="ECO:0000256" key="4">
    <source>
        <dbReference type="ARBA" id="ARBA00022964"/>
    </source>
</evidence>
<dbReference type="GO" id="GO:0008198">
    <property type="term" value="F:ferrous iron binding"/>
    <property type="evidence" value="ECO:0007669"/>
    <property type="project" value="TreeGrafter"/>
</dbReference>
<dbReference type="RefSeq" id="WP_183400042.1">
    <property type="nucleotide sequence ID" value="NZ_JACIDS010000004.1"/>
</dbReference>
<dbReference type="SMART" id="SM00702">
    <property type="entry name" value="P4Hc"/>
    <property type="match status" value="1"/>
</dbReference>
<evidence type="ECO:0000256" key="6">
    <source>
        <dbReference type="ARBA" id="ARBA00023004"/>
    </source>
</evidence>
<reference evidence="8 9" key="1">
    <citation type="submission" date="2020-08" db="EMBL/GenBank/DDBJ databases">
        <title>Genomic Encyclopedia of Type Strains, Phase IV (KMG-IV): sequencing the most valuable type-strain genomes for metagenomic binning, comparative biology and taxonomic classification.</title>
        <authorList>
            <person name="Goeker M."/>
        </authorList>
    </citation>
    <scope>NUCLEOTIDE SEQUENCE [LARGE SCALE GENOMIC DNA]</scope>
    <source>
        <strain evidence="8 9">DSM 25966</strain>
    </source>
</reference>
<dbReference type="InterPro" id="IPR051559">
    <property type="entry name" value="HIF_prolyl_hydroxylases"/>
</dbReference>
<dbReference type="PROSITE" id="PS51471">
    <property type="entry name" value="FE2OG_OXY"/>
    <property type="match status" value="1"/>
</dbReference>
<dbReference type="InterPro" id="IPR005123">
    <property type="entry name" value="Oxoglu/Fe-dep_dioxygenase_dom"/>
</dbReference>
<organism evidence="8 9">
    <name type="scientific">Kaistia hirudinis</name>
    <dbReference type="NCBI Taxonomy" id="1293440"/>
    <lineage>
        <taxon>Bacteria</taxon>
        <taxon>Pseudomonadati</taxon>
        <taxon>Pseudomonadota</taxon>
        <taxon>Alphaproteobacteria</taxon>
        <taxon>Hyphomicrobiales</taxon>
        <taxon>Kaistiaceae</taxon>
        <taxon>Kaistia</taxon>
    </lineage>
</organism>
<protein>
    <submittedName>
        <fullName evidence="8">SM-20-related protein</fullName>
    </submittedName>
</protein>
<evidence type="ECO:0000256" key="5">
    <source>
        <dbReference type="ARBA" id="ARBA00023002"/>
    </source>
</evidence>
<dbReference type="Gene3D" id="2.60.120.620">
    <property type="entry name" value="q2cbj1_9rhob like domain"/>
    <property type="match status" value="1"/>
</dbReference>
<keyword evidence="2" id="KW-0479">Metal-binding</keyword>
<dbReference type="InterPro" id="IPR044862">
    <property type="entry name" value="Pro_4_hyd_alph_FE2OG_OXY"/>
</dbReference>
<dbReference type="GO" id="GO:0071456">
    <property type="term" value="P:cellular response to hypoxia"/>
    <property type="evidence" value="ECO:0007669"/>
    <property type="project" value="TreeGrafter"/>
</dbReference>
<evidence type="ECO:0000313" key="8">
    <source>
        <dbReference type="EMBL" id="MBB3932407.1"/>
    </source>
</evidence>
<keyword evidence="4" id="KW-0223">Dioxygenase</keyword>
<dbReference type="AlphaFoldDB" id="A0A840ATM0"/>
<dbReference type="PANTHER" id="PTHR12907">
    <property type="entry name" value="EGL NINE HOMOLOG-RELATED"/>
    <property type="match status" value="1"/>
</dbReference>
<keyword evidence="5" id="KW-0560">Oxidoreductase</keyword>
<evidence type="ECO:0000259" key="7">
    <source>
        <dbReference type="PROSITE" id="PS51471"/>
    </source>
</evidence>
<keyword evidence="6" id="KW-0408">Iron</keyword>
<proteinExistence type="predicted"/>
<dbReference type="Pfam" id="PF13640">
    <property type="entry name" value="2OG-FeII_Oxy_3"/>
    <property type="match status" value="1"/>
</dbReference>
<dbReference type="GO" id="GO:0031418">
    <property type="term" value="F:L-ascorbic acid binding"/>
    <property type="evidence" value="ECO:0007669"/>
    <property type="project" value="UniProtKB-KW"/>
</dbReference>
<keyword evidence="3" id="KW-0847">Vitamin C</keyword>
<accession>A0A840ATM0</accession>
<comment type="cofactor">
    <cofactor evidence="1">
        <name>L-ascorbate</name>
        <dbReference type="ChEBI" id="CHEBI:38290"/>
    </cofactor>
</comment>
<evidence type="ECO:0000256" key="3">
    <source>
        <dbReference type="ARBA" id="ARBA00022896"/>
    </source>
</evidence>
<dbReference type="EMBL" id="JACIDS010000004">
    <property type="protein sequence ID" value="MBB3932407.1"/>
    <property type="molecule type" value="Genomic_DNA"/>
</dbReference>
<dbReference type="SUPFAM" id="SSF51197">
    <property type="entry name" value="Clavaminate synthase-like"/>
    <property type="match status" value="1"/>
</dbReference>
<evidence type="ECO:0000256" key="1">
    <source>
        <dbReference type="ARBA" id="ARBA00001961"/>
    </source>
</evidence>
<dbReference type="GO" id="GO:0031543">
    <property type="term" value="F:peptidyl-proline dioxygenase activity"/>
    <property type="evidence" value="ECO:0007669"/>
    <property type="project" value="TreeGrafter"/>
</dbReference>
<sequence length="207" mass="22796">MAAADVNNDLAAAIERLSEDGFAVVDDFVPPALVRRLAERLDNLQAADALATAGLGREGERQVDRSIRRAAIRWLDESDAAEADLLALAETIRIAINGRLFLGLFHFECNFISYPVGGFYRRHLDSLAGARNRVISFTTYLDPDWQAEDGGALRIWRAPDDVGPPALDVLPRAGRVALMLSEEIPHEVLPTNRPRRAIAGWWRVASG</sequence>
<feature type="domain" description="Fe2OG dioxygenase" evidence="7">
    <location>
        <begin position="105"/>
        <end position="204"/>
    </location>
</feature>
<comment type="caution">
    <text evidence="8">The sequence shown here is derived from an EMBL/GenBank/DDBJ whole genome shotgun (WGS) entry which is preliminary data.</text>
</comment>
<evidence type="ECO:0000313" key="9">
    <source>
        <dbReference type="Proteomes" id="UP000553963"/>
    </source>
</evidence>
<keyword evidence="9" id="KW-1185">Reference proteome</keyword>
<name>A0A840ATM0_9HYPH</name>